<dbReference type="Gene3D" id="1.10.1220.10">
    <property type="entry name" value="Met repressor-like"/>
    <property type="match status" value="1"/>
</dbReference>
<dbReference type="Pfam" id="PF04221">
    <property type="entry name" value="RelB"/>
    <property type="match status" value="1"/>
</dbReference>
<dbReference type="RefSeq" id="WP_148637510.1">
    <property type="nucleotide sequence ID" value="NZ_VSLA01000013.1"/>
</dbReference>
<dbReference type="GO" id="GO:0006351">
    <property type="term" value="P:DNA-templated transcription"/>
    <property type="evidence" value="ECO:0007669"/>
    <property type="project" value="TreeGrafter"/>
</dbReference>
<dbReference type="InterPro" id="IPR007337">
    <property type="entry name" value="RelB/DinJ"/>
</dbReference>
<name>A0A5D0WPI2_9FIRM</name>
<dbReference type="AlphaFoldDB" id="A0A5D0WPI2"/>
<dbReference type="GO" id="GO:0006355">
    <property type="term" value="P:regulation of DNA-templated transcription"/>
    <property type="evidence" value="ECO:0007669"/>
    <property type="project" value="InterPro"/>
</dbReference>
<evidence type="ECO:0000256" key="2">
    <source>
        <dbReference type="ARBA" id="ARBA00022649"/>
    </source>
</evidence>
<dbReference type="PANTHER" id="PTHR38781">
    <property type="entry name" value="ANTITOXIN DINJ-RELATED"/>
    <property type="match status" value="1"/>
</dbReference>
<dbReference type="Proteomes" id="UP000322619">
    <property type="component" value="Unassembled WGS sequence"/>
</dbReference>
<dbReference type="EMBL" id="VSLA01000013">
    <property type="protein sequence ID" value="TYC85966.1"/>
    <property type="molecule type" value="Genomic_DNA"/>
</dbReference>
<dbReference type="GO" id="GO:0044010">
    <property type="term" value="P:single-species biofilm formation"/>
    <property type="evidence" value="ECO:0007669"/>
    <property type="project" value="InterPro"/>
</dbReference>
<reference evidence="3 4" key="1">
    <citation type="submission" date="2019-08" db="EMBL/GenBank/DDBJ databases">
        <title>Isolation and enrichment of carboxydotrophic bacteria from anaerobic sludge for the production of bio-based chemicals from syngas.</title>
        <authorList>
            <person name="Antares A.L."/>
            <person name="Moreira J."/>
            <person name="Diender M."/>
            <person name="Parshina S.N."/>
            <person name="Stams A.J.M."/>
            <person name="Alves M."/>
            <person name="Alves J.I."/>
            <person name="Sousa D.Z."/>
        </authorList>
    </citation>
    <scope>NUCLEOTIDE SEQUENCE [LARGE SCALE GENOMIC DNA]</scope>
    <source>
        <strain evidence="3 4">JM</strain>
    </source>
</reference>
<comment type="similarity">
    <text evidence="1">Belongs to the RelB/DinJ antitoxin family.</text>
</comment>
<dbReference type="PIRSF" id="PIRSF003108">
    <property type="entry name" value="DinJ"/>
    <property type="match status" value="1"/>
</dbReference>
<evidence type="ECO:0000313" key="3">
    <source>
        <dbReference type="EMBL" id="TYC85966.1"/>
    </source>
</evidence>
<dbReference type="GO" id="GO:0000987">
    <property type="term" value="F:cis-regulatory region sequence-specific DNA binding"/>
    <property type="evidence" value="ECO:0007669"/>
    <property type="project" value="InterPro"/>
</dbReference>
<gene>
    <name evidence="3" type="ORF">FXB42_08915</name>
</gene>
<dbReference type="InterPro" id="IPR013321">
    <property type="entry name" value="Arc_rbn_hlx_hlx"/>
</dbReference>
<keyword evidence="2" id="KW-1277">Toxin-antitoxin system</keyword>
<evidence type="ECO:0000256" key="1">
    <source>
        <dbReference type="ARBA" id="ARBA00010562"/>
    </source>
</evidence>
<organism evidence="3 4">
    <name type="scientific">Acetobacterium wieringae</name>
    <dbReference type="NCBI Taxonomy" id="52694"/>
    <lineage>
        <taxon>Bacteria</taxon>
        <taxon>Bacillati</taxon>
        <taxon>Bacillota</taxon>
        <taxon>Clostridia</taxon>
        <taxon>Eubacteriales</taxon>
        <taxon>Eubacteriaceae</taxon>
        <taxon>Acetobacterium</taxon>
    </lineage>
</organism>
<dbReference type="InterPro" id="IPR026262">
    <property type="entry name" value="DinJ"/>
</dbReference>
<accession>A0A5D0WPI2</accession>
<dbReference type="PANTHER" id="PTHR38781:SF1">
    <property type="entry name" value="ANTITOXIN DINJ-RELATED"/>
    <property type="match status" value="1"/>
</dbReference>
<sequence length="91" mass="10428">MATTNVTIRMDEELKKQADDLFSDLGLSMTSALIAFTKQAVREQRIPFVISRNIPNTETICAIEEVENMKRNPTIYKGYDDIDEMITELLK</sequence>
<comment type="caution">
    <text evidence="3">The sequence shown here is derived from an EMBL/GenBank/DDBJ whole genome shotgun (WGS) entry which is preliminary data.</text>
</comment>
<evidence type="ECO:0000313" key="4">
    <source>
        <dbReference type="Proteomes" id="UP000322619"/>
    </source>
</evidence>
<dbReference type="NCBIfam" id="TIGR02384">
    <property type="entry name" value="RelB_DinJ"/>
    <property type="match status" value="1"/>
</dbReference>
<protein>
    <submittedName>
        <fullName evidence="3">Type II toxin-antitoxin system RelB/DinJ family antitoxin</fullName>
    </submittedName>
</protein>
<proteinExistence type="inferred from homology"/>
<dbReference type="GO" id="GO:0015643">
    <property type="term" value="F:toxic substance binding"/>
    <property type="evidence" value="ECO:0007669"/>
    <property type="project" value="InterPro"/>
</dbReference>